<feature type="domain" description="Cadherin" evidence="4">
    <location>
        <begin position="1148"/>
        <end position="1254"/>
    </location>
</feature>
<dbReference type="SMART" id="SM00112">
    <property type="entry name" value="CA"/>
    <property type="match status" value="2"/>
</dbReference>
<keyword evidence="1" id="KW-0732">Signal</keyword>
<accession>A0A4R6GNI5</accession>
<proteinExistence type="predicted"/>
<name>A0A4R6GNI5_9BACT</name>
<dbReference type="Pfam" id="PF18962">
    <property type="entry name" value="Por_Secre_tail"/>
    <property type="match status" value="1"/>
</dbReference>
<sequence>MKKIYIFTSHKQLGNFSQSKKDLGKLIMMSFLLVSMLFVSNNQASAQCVISASYDNGSDATGSSLAQSFVATCDGVLSQVKLISLTDQTGITVTIYSGEGVGGSVLGSVTGVSTHNAIEFIDYSIIDLSSANISVTSGNTYTFKLTNPGTGQVGFWHSNTNHYAGGIAYYQGTASSSLDFIFIMDIAAGSSNAAPTATAPSAPIVSEDDTNVALTDDIQVADTDGDDQTVTFTITGGTLTTGTTGITFGGSGNGSASFTASGTLAVINTALDAATFTPTPNLNGTNAGVISFYANDGTENSNTASVSFNITAVNDDPTISGLPTDITVSEDVASNVDLSAATLSDVDAGANNIVLTIAASTGTLTASSGGPVTIGGSGTGTLSLTGAVANIDTYLNTASNIKYTSASNVNGNNAATLTLTANDGGNTGSGGGTNVTLGTVNVDITAVNDTPIISVNNALSLNEGATGTITSASHLSATDVDNDAPSLIFTITTNTSNGTVKKSGTTLNLNDAFTQVDLSAGTITYTHDGTNTTSDSFVFKVSDGSAELTNQTFSISVTAIDDDTPTMVTNNGLTLNEGATKAIPLTELEANDTDTDNASLTFTVTSAPTNGQLENTDVVGNSILSFTQQHLIDGKIQYVHDGSNTTSDNFTFKVADGTPNELTNQTFSISVTAIDDDTPTMVTNNGLTLNEGATKAIPLAELEADDSDTDNTTLTFTLTSAPSNGQLEHTDNPGVEILSFTQQQLSDGKIVYIHDGSNTTSDSFTFKVADGTPNELTGQTFSFSVTAIDDDTPTISTNNGLTLNEGATKAIPLTELEANDTDTDNASLTFTLTLAPTNGQLEHTDNPGVEILSFTQQHLIEGKIQYVHDGSNTTSDSFTFKIADGTPNELTNQTFSISVTAIDDDTPTMVTNNGLTLNEGATKAIPLAELEADDSDTDNTTLTFTVTSAPTNGQLENTDVVGNSILSFTQQHLIDGKIQYVHDGSNTTSDSFTFKVTDGTPNELTGQNFSIIINAINDAPLLTTNTGLLLDEGATATLEKTKLNATDSDDNGTGLIYTLTTSVAHGSLFLDSNDNGNADDNTETILSGETFTQEDIENGKLKYTHDDSENFSDSFQFSLADGGEDGVSPIAGTFTFSIKKINDNNPVVKADQSFNLDENAANLSSVGTVLAADEDTETTFSNWTIVGGNVNNAFTINPSSGEITVNNSTALDWETIKTFELSITVSDGTSTSLPETVTVTLNDVFEKLDQNITFSQFASRTYGDADFNLIAKASSGLPVSYSSSNTSVATIAGNTVTILGAGSTSITASQSGNSTYNSATNVVRTLSVNKASQSIDFSLPGSITIDEGSITLVASSTSSLSVVFSSSDEEVATIDENTLNLITPGMVNIKANQAGNNNYLPAPEVTIQLEILPPANQAPVFENQTITLLENSPAETLVLELQAEDPDNDAITFSILEGNDNEAFKIEANQLLVNNSDALNLENHSAFELTVRADDSQAHTDAVITIQLEEDPSVGIDPELSVRFTLAPNPCSDALHLTFANPTYGEAKLAVYSLKGEKVISKSFNLKEDQTLNVSKLIPGVYILIIQQDQLVIRKRWIKI</sequence>
<evidence type="ECO:0000256" key="2">
    <source>
        <dbReference type="ARBA" id="ARBA00022737"/>
    </source>
</evidence>
<dbReference type="PROSITE" id="PS50268">
    <property type="entry name" value="CADHERIN_2"/>
    <property type="match status" value="2"/>
</dbReference>
<dbReference type="Proteomes" id="UP000294848">
    <property type="component" value="Unassembled WGS sequence"/>
</dbReference>
<protein>
    <submittedName>
        <fullName evidence="5">Putative secreted protein (Por secretion system target)</fullName>
    </submittedName>
</protein>
<dbReference type="PROSITE" id="PS51854">
    <property type="entry name" value="CSPG"/>
    <property type="match status" value="6"/>
</dbReference>
<dbReference type="Pfam" id="PF00028">
    <property type="entry name" value="Cadherin"/>
    <property type="match status" value="2"/>
</dbReference>
<dbReference type="SUPFAM" id="SSF49313">
    <property type="entry name" value="Cadherin-like"/>
    <property type="match status" value="2"/>
</dbReference>
<comment type="caution">
    <text evidence="5">The sequence shown here is derived from an EMBL/GenBank/DDBJ whole genome shotgun (WGS) entry which is preliminary data.</text>
</comment>
<dbReference type="NCBIfam" id="TIGR04183">
    <property type="entry name" value="Por_Secre_tail"/>
    <property type="match status" value="1"/>
</dbReference>
<dbReference type="CDD" id="cd11304">
    <property type="entry name" value="Cadherin_repeat"/>
    <property type="match status" value="2"/>
</dbReference>
<gene>
    <name evidence="5" type="ORF">DET52_11133</name>
</gene>
<dbReference type="InterPro" id="IPR039005">
    <property type="entry name" value="CSPG_rpt"/>
</dbReference>
<keyword evidence="3" id="KW-0325">Glycoprotein</keyword>
<dbReference type="InterPro" id="IPR008964">
    <property type="entry name" value="Invasin/intimin_cell_adhesion"/>
</dbReference>
<evidence type="ECO:0000313" key="6">
    <source>
        <dbReference type="Proteomes" id="UP000294848"/>
    </source>
</evidence>
<dbReference type="Gene3D" id="2.60.40.1080">
    <property type="match status" value="2"/>
</dbReference>
<evidence type="ECO:0000313" key="5">
    <source>
        <dbReference type="EMBL" id="TDN96663.1"/>
    </source>
</evidence>
<feature type="domain" description="Cadherin" evidence="4">
    <location>
        <begin position="1420"/>
        <end position="1520"/>
    </location>
</feature>
<evidence type="ECO:0000256" key="1">
    <source>
        <dbReference type="ARBA" id="ARBA00022729"/>
    </source>
</evidence>
<dbReference type="Pfam" id="PF16184">
    <property type="entry name" value="Cadherin_3"/>
    <property type="match status" value="6"/>
</dbReference>
<dbReference type="PANTHER" id="PTHR45739:SF1">
    <property type="entry name" value="EXTRACELLULAR MATRIX ORGANIZING PROTEIN FRAS1"/>
    <property type="match status" value="1"/>
</dbReference>
<dbReference type="GO" id="GO:0005509">
    <property type="term" value="F:calcium ion binding"/>
    <property type="evidence" value="ECO:0007669"/>
    <property type="project" value="InterPro"/>
</dbReference>
<keyword evidence="2" id="KW-0677">Repeat</keyword>
<dbReference type="GO" id="GO:0009653">
    <property type="term" value="P:anatomical structure morphogenesis"/>
    <property type="evidence" value="ECO:0007669"/>
    <property type="project" value="TreeGrafter"/>
</dbReference>
<dbReference type="GO" id="GO:0016020">
    <property type="term" value="C:membrane"/>
    <property type="evidence" value="ECO:0007669"/>
    <property type="project" value="InterPro"/>
</dbReference>
<dbReference type="InterPro" id="IPR015919">
    <property type="entry name" value="Cadherin-like_sf"/>
</dbReference>
<dbReference type="Gene3D" id="2.60.40.60">
    <property type="entry name" value="Cadherins"/>
    <property type="match status" value="2"/>
</dbReference>
<evidence type="ECO:0000259" key="4">
    <source>
        <dbReference type="PROSITE" id="PS50268"/>
    </source>
</evidence>
<dbReference type="InterPro" id="IPR002126">
    <property type="entry name" value="Cadherin-like_dom"/>
</dbReference>
<dbReference type="InterPro" id="IPR026444">
    <property type="entry name" value="Secre_tail"/>
</dbReference>
<organism evidence="5 6">
    <name type="scientific">Sunxiuqinia elliptica</name>
    <dbReference type="NCBI Taxonomy" id="655355"/>
    <lineage>
        <taxon>Bacteria</taxon>
        <taxon>Pseudomonadati</taxon>
        <taxon>Bacteroidota</taxon>
        <taxon>Bacteroidia</taxon>
        <taxon>Marinilabiliales</taxon>
        <taxon>Prolixibacteraceae</taxon>
        <taxon>Sunxiuqinia</taxon>
    </lineage>
</organism>
<dbReference type="EMBL" id="SNWI01000011">
    <property type="protein sequence ID" value="TDN96663.1"/>
    <property type="molecule type" value="Genomic_DNA"/>
</dbReference>
<reference evidence="5 6" key="1">
    <citation type="submission" date="2019-03" db="EMBL/GenBank/DDBJ databases">
        <title>Freshwater and sediment microbial communities from various areas in North America, analyzing microbe dynamics in response to fracking.</title>
        <authorList>
            <person name="Lamendella R."/>
        </authorList>
    </citation>
    <scope>NUCLEOTIDE SEQUENCE [LARGE SCALE GENOMIC DNA]</scope>
    <source>
        <strain evidence="5 6">114D</strain>
    </source>
</reference>
<dbReference type="InterPro" id="IPR051561">
    <property type="entry name" value="FRAS1_ECM"/>
</dbReference>
<dbReference type="SUPFAM" id="SSF49373">
    <property type="entry name" value="Invasin/intimin cell-adhesion fragments"/>
    <property type="match status" value="2"/>
</dbReference>
<dbReference type="RefSeq" id="WP_133466615.1">
    <property type="nucleotide sequence ID" value="NZ_SNWI01000011.1"/>
</dbReference>
<dbReference type="PANTHER" id="PTHR45739">
    <property type="entry name" value="MATRIX PROTEIN, PUTATIVE-RELATED"/>
    <property type="match status" value="1"/>
</dbReference>
<evidence type="ECO:0000256" key="3">
    <source>
        <dbReference type="ARBA" id="ARBA00023180"/>
    </source>
</evidence>
<dbReference type="GO" id="GO:0007156">
    <property type="term" value="P:homophilic cell adhesion via plasma membrane adhesion molecules"/>
    <property type="evidence" value="ECO:0007669"/>
    <property type="project" value="InterPro"/>
</dbReference>